<dbReference type="PANTHER" id="PTHR37017:SF11">
    <property type="entry name" value="ESTERASE_LIPASE_THIOESTERASE DOMAIN-CONTAINING PROTEIN"/>
    <property type="match status" value="1"/>
</dbReference>
<dbReference type="SUPFAM" id="SSF53474">
    <property type="entry name" value="alpha/beta-Hydrolases"/>
    <property type="match status" value="1"/>
</dbReference>
<protein>
    <submittedName>
        <fullName evidence="2">Alpha/Beta hydrolase fold</fullName>
    </submittedName>
</protein>
<dbReference type="GO" id="GO:0016787">
    <property type="term" value="F:hydrolase activity"/>
    <property type="evidence" value="ECO:0007669"/>
    <property type="project" value="UniProtKB-KW"/>
</dbReference>
<sequence length="245" mass="26503">MSKATILFVPGAYHRPTCFHRVSSSLTDLGYPIATVDHPSNNQSDKGLVDDIANVRTTLEHLIGVENKAVVLVLHSYGGQAGGASMHGYGREERERSGKDGGIVAVLYISALALPKGSSLIGGVGGNLGPWVRKDGPLYICTEPHQIFYNDLSLAAAQPYINQLTPICDLAFEQECPADCYSDTIHSTYLMCSDDNTLPPFVQEMMAKNIGEKCKVQKCDTGHSPWASQPELVVGLVRRLAGEEK</sequence>
<name>A0A1W5CTY1_9LECA</name>
<dbReference type="AlphaFoldDB" id="A0A1W5CTY1"/>
<organism evidence="2 3">
    <name type="scientific">Lasallia pustulata</name>
    <dbReference type="NCBI Taxonomy" id="136370"/>
    <lineage>
        <taxon>Eukaryota</taxon>
        <taxon>Fungi</taxon>
        <taxon>Dikarya</taxon>
        <taxon>Ascomycota</taxon>
        <taxon>Pezizomycotina</taxon>
        <taxon>Lecanoromycetes</taxon>
        <taxon>OSLEUM clade</taxon>
        <taxon>Umbilicariomycetidae</taxon>
        <taxon>Umbilicariales</taxon>
        <taxon>Umbilicariaceae</taxon>
        <taxon>Lasallia</taxon>
    </lineage>
</organism>
<dbReference type="EMBL" id="FWEW01000263">
    <property type="protein sequence ID" value="SLM34242.1"/>
    <property type="molecule type" value="Genomic_DNA"/>
</dbReference>
<dbReference type="Pfam" id="PF12697">
    <property type="entry name" value="Abhydrolase_6"/>
    <property type="match status" value="1"/>
</dbReference>
<dbReference type="InterPro" id="IPR052897">
    <property type="entry name" value="Sec-Metab_Biosynth_Hydrolase"/>
</dbReference>
<evidence type="ECO:0000313" key="3">
    <source>
        <dbReference type="Proteomes" id="UP000192927"/>
    </source>
</evidence>
<evidence type="ECO:0000313" key="2">
    <source>
        <dbReference type="EMBL" id="SLM34242.1"/>
    </source>
</evidence>
<feature type="domain" description="AB hydrolase-1" evidence="1">
    <location>
        <begin position="6"/>
        <end position="234"/>
    </location>
</feature>
<dbReference type="Proteomes" id="UP000192927">
    <property type="component" value="Unassembled WGS sequence"/>
</dbReference>
<proteinExistence type="predicted"/>
<dbReference type="PANTHER" id="PTHR37017">
    <property type="entry name" value="AB HYDROLASE-1 DOMAIN-CONTAINING PROTEIN-RELATED"/>
    <property type="match status" value="1"/>
</dbReference>
<evidence type="ECO:0000259" key="1">
    <source>
        <dbReference type="Pfam" id="PF12697"/>
    </source>
</evidence>
<keyword evidence="2" id="KW-0378">Hydrolase</keyword>
<dbReference type="InterPro" id="IPR000073">
    <property type="entry name" value="AB_hydrolase_1"/>
</dbReference>
<dbReference type="Gene3D" id="3.40.50.1820">
    <property type="entry name" value="alpha/beta hydrolase"/>
    <property type="match status" value="1"/>
</dbReference>
<keyword evidence="3" id="KW-1185">Reference proteome</keyword>
<dbReference type="InterPro" id="IPR029058">
    <property type="entry name" value="AB_hydrolase_fold"/>
</dbReference>
<accession>A0A1W5CTY1</accession>
<reference evidence="3" key="1">
    <citation type="submission" date="2017-03" db="EMBL/GenBank/DDBJ databases">
        <authorList>
            <person name="Sharma R."/>
            <person name="Thines M."/>
        </authorList>
    </citation>
    <scope>NUCLEOTIDE SEQUENCE [LARGE SCALE GENOMIC DNA]</scope>
</reference>